<protein>
    <recommendedName>
        <fullName evidence="3">G protein-coupled receptor</fullName>
    </recommendedName>
</protein>
<evidence type="ECO:0000313" key="2">
    <source>
        <dbReference type="Proteomes" id="UP001432027"/>
    </source>
</evidence>
<dbReference type="AlphaFoldDB" id="A0AAV5UJ46"/>
<accession>A0AAV5UJ46</accession>
<evidence type="ECO:0008006" key="3">
    <source>
        <dbReference type="Google" id="ProtNLM"/>
    </source>
</evidence>
<reference evidence="1" key="1">
    <citation type="submission" date="2023-10" db="EMBL/GenBank/DDBJ databases">
        <title>Genome assembly of Pristionchus species.</title>
        <authorList>
            <person name="Yoshida K."/>
            <person name="Sommer R.J."/>
        </authorList>
    </citation>
    <scope>NUCLEOTIDE SEQUENCE</scope>
    <source>
        <strain evidence="1">RS0144</strain>
    </source>
</reference>
<comment type="caution">
    <text evidence="1">The sequence shown here is derived from an EMBL/GenBank/DDBJ whole genome shotgun (WGS) entry which is preliminary data.</text>
</comment>
<organism evidence="1 2">
    <name type="scientific">Pristionchus entomophagus</name>
    <dbReference type="NCBI Taxonomy" id="358040"/>
    <lineage>
        <taxon>Eukaryota</taxon>
        <taxon>Metazoa</taxon>
        <taxon>Ecdysozoa</taxon>
        <taxon>Nematoda</taxon>
        <taxon>Chromadorea</taxon>
        <taxon>Rhabditida</taxon>
        <taxon>Rhabditina</taxon>
        <taxon>Diplogasteromorpha</taxon>
        <taxon>Diplogasteroidea</taxon>
        <taxon>Neodiplogasteridae</taxon>
        <taxon>Pristionchus</taxon>
    </lineage>
</organism>
<dbReference type="EMBL" id="BTSX01000006">
    <property type="protein sequence ID" value="GMT06357.1"/>
    <property type="molecule type" value="Genomic_DNA"/>
</dbReference>
<evidence type="ECO:0000313" key="1">
    <source>
        <dbReference type="EMBL" id="GMT06357.1"/>
    </source>
</evidence>
<dbReference type="Proteomes" id="UP001432027">
    <property type="component" value="Unassembled WGS sequence"/>
</dbReference>
<proteinExistence type="predicted"/>
<sequence length="116" mass="13282">MVYILLHFNRTFTDAYSPVFEVLTTLEFRIFLCHFAVQGVVGMSSRLILMYHQYFGTQPHQESASVIFASLSHIAMYSFFCGAYEKNPPATILIIVLTEGSNTIHSWFWACALIFD</sequence>
<keyword evidence="2" id="KW-1185">Reference proteome</keyword>
<name>A0AAV5UJ46_9BILA</name>
<gene>
    <name evidence="1" type="ORF">PENTCL1PPCAC_28531</name>
</gene>